<gene>
    <name evidence="5" type="ORF">GT348_01710</name>
</gene>
<dbReference type="Pfam" id="PF00004">
    <property type="entry name" value="AAA"/>
    <property type="match status" value="1"/>
</dbReference>
<sequence length="407" mass="46118">MLKSFMLLLNRAMPLLLLLFVVLAFIQLFIFLPVSWKHFGDILRFAIDRARFFFLPLALFLLSIVFIGYIYEVSSNRLARLGLRRRRGPLIRLLDFFTKRQVIDHKLSRQHKDARIDSGELAAALRARIIGQEKVCEDIAQQLKLRLALKKRTGPIGVFLFLGPTGTGKNLLAQQVAHQIERPCFFIDHNAEAGLISQIESILKRDAEAVIIIKEALKISSEEQDQLLSLWRGELSAARLSSSLSHQALFIFTQTIANSLSLDDLDLSTAEKRRMEGIKQAREIGIAPELTAYCDRIFLFQPLKDYDLARVSALAIEALIKRYGLHIEAGGIDPNIILPLIRQQREQDAEIATQDIVRLVEDKIGEALITMRQQGFSTVRLQEQEGQINVQNTSPEQERLTPNSSKG</sequence>
<dbReference type="AlphaFoldDB" id="A0A6P1NF29"/>
<dbReference type="InterPro" id="IPR003593">
    <property type="entry name" value="AAA+_ATPase"/>
</dbReference>
<keyword evidence="3" id="KW-0472">Membrane</keyword>
<dbReference type="InterPro" id="IPR003959">
    <property type="entry name" value="ATPase_AAA_core"/>
</dbReference>
<dbReference type="GO" id="GO:0016887">
    <property type="term" value="F:ATP hydrolysis activity"/>
    <property type="evidence" value="ECO:0007669"/>
    <property type="project" value="InterPro"/>
</dbReference>
<keyword evidence="1" id="KW-0547">Nucleotide-binding</keyword>
<feature type="transmembrane region" description="Helical" evidence="3">
    <location>
        <begin position="12"/>
        <end position="32"/>
    </location>
</feature>
<organism evidence="5 6">
    <name type="scientific">Aristophania vespae</name>
    <dbReference type="NCBI Taxonomy" id="2697033"/>
    <lineage>
        <taxon>Bacteria</taxon>
        <taxon>Pseudomonadati</taxon>
        <taxon>Pseudomonadota</taxon>
        <taxon>Alphaproteobacteria</taxon>
        <taxon>Acetobacterales</taxon>
        <taxon>Acetobacteraceae</taxon>
        <taxon>Aristophania</taxon>
    </lineage>
</organism>
<dbReference type="SMART" id="SM00382">
    <property type="entry name" value="AAA"/>
    <property type="match status" value="1"/>
</dbReference>
<keyword evidence="3" id="KW-1133">Transmembrane helix</keyword>
<evidence type="ECO:0000256" key="3">
    <source>
        <dbReference type="SAM" id="Phobius"/>
    </source>
</evidence>
<dbReference type="SUPFAM" id="SSF52540">
    <property type="entry name" value="P-loop containing nucleoside triphosphate hydrolases"/>
    <property type="match status" value="1"/>
</dbReference>
<evidence type="ECO:0000259" key="4">
    <source>
        <dbReference type="SMART" id="SM00382"/>
    </source>
</evidence>
<evidence type="ECO:0000313" key="5">
    <source>
        <dbReference type="EMBL" id="QHI95170.1"/>
    </source>
</evidence>
<dbReference type="KEGG" id="bomb:GT348_01710"/>
<proteinExistence type="predicted"/>
<protein>
    <submittedName>
        <fullName evidence="5">AAA family ATPase</fullName>
    </submittedName>
</protein>
<evidence type="ECO:0000313" key="6">
    <source>
        <dbReference type="Proteomes" id="UP000463975"/>
    </source>
</evidence>
<feature type="domain" description="AAA+ ATPase" evidence="4">
    <location>
        <begin position="155"/>
        <end position="262"/>
    </location>
</feature>
<dbReference type="EMBL" id="CP047652">
    <property type="protein sequence ID" value="QHI95170.1"/>
    <property type="molecule type" value="Genomic_DNA"/>
</dbReference>
<dbReference type="PANTHER" id="PTHR11638">
    <property type="entry name" value="ATP-DEPENDENT CLP PROTEASE"/>
    <property type="match status" value="1"/>
</dbReference>
<feature type="transmembrane region" description="Helical" evidence="3">
    <location>
        <begin position="52"/>
        <end position="71"/>
    </location>
</feature>
<name>A0A6P1NF29_9PROT</name>
<dbReference type="InterPro" id="IPR050130">
    <property type="entry name" value="ClpA_ClpB"/>
</dbReference>
<dbReference type="GO" id="GO:0034605">
    <property type="term" value="P:cellular response to heat"/>
    <property type="evidence" value="ECO:0007669"/>
    <property type="project" value="TreeGrafter"/>
</dbReference>
<dbReference type="PANTHER" id="PTHR11638:SF18">
    <property type="entry name" value="HEAT SHOCK PROTEIN 104"/>
    <property type="match status" value="1"/>
</dbReference>
<reference evidence="5 6" key="1">
    <citation type="submission" date="2020-01" db="EMBL/GenBank/DDBJ databases">
        <title>Genome sequencing of strain KACC 21507.</title>
        <authorList>
            <person name="Heo J."/>
            <person name="Kim S.-J."/>
            <person name="Kim J.-S."/>
            <person name="Hong S.-B."/>
            <person name="Kwon S.-W."/>
        </authorList>
    </citation>
    <scope>NUCLEOTIDE SEQUENCE [LARGE SCALE GENOMIC DNA]</scope>
    <source>
        <strain evidence="5 6">KACC 21507</strain>
    </source>
</reference>
<accession>A0A6P1NF29</accession>
<dbReference type="Proteomes" id="UP000463975">
    <property type="component" value="Chromosome"/>
</dbReference>
<dbReference type="Gene3D" id="3.40.50.300">
    <property type="entry name" value="P-loop containing nucleotide triphosphate hydrolases"/>
    <property type="match status" value="1"/>
</dbReference>
<keyword evidence="3" id="KW-0812">Transmembrane</keyword>
<evidence type="ECO:0000256" key="1">
    <source>
        <dbReference type="ARBA" id="ARBA00022741"/>
    </source>
</evidence>
<keyword evidence="2" id="KW-0067">ATP-binding</keyword>
<dbReference type="GO" id="GO:0005737">
    <property type="term" value="C:cytoplasm"/>
    <property type="evidence" value="ECO:0007669"/>
    <property type="project" value="TreeGrafter"/>
</dbReference>
<keyword evidence="6" id="KW-1185">Reference proteome</keyword>
<dbReference type="GO" id="GO:0005524">
    <property type="term" value="F:ATP binding"/>
    <property type="evidence" value="ECO:0007669"/>
    <property type="project" value="UniProtKB-KW"/>
</dbReference>
<dbReference type="InterPro" id="IPR027417">
    <property type="entry name" value="P-loop_NTPase"/>
</dbReference>
<evidence type="ECO:0000256" key="2">
    <source>
        <dbReference type="ARBA" id="ARBA00022840"/>
    </source>
</evidence>